<feature type="transmembrane region" description="Helical" evidence="6">
    <location>
        <begin position="52"/>
        <end position="70"/>
    </location>
</feature>
<comment type="similarity">
    <text evidence="5">Belongs to the SAT4 family.</text>
</comment>
<gene>
    <name evidence="8" type="ORF">PG996_013640</name>
</gene>
<keyword evidence="9" id="KW-1185">Reference proteome</keyword>
<keyword evidence="4 6" id="KW-0472">Membrane</keyword>
<dbReference type="InterPro" id="IPR049326">
    <property type="entry name" value="Rhodopsin_dom_fungi"/>
</dbReference>
<proteinExistence type="inferred from homology"/>
<dbReference type="EMBL" id="JAQQWM010000008">
    <property type="protein sequence ID" value="KAK8054339.1"/>
    <property type="molecule type" value="Genomic_DNA"/>
</dbReference>
<evidence type="ECO:0000313" key="9">
    <source>
        <dbReference type="Proteomes" id="UP001446871"/>
    </source>
</evidence>
<evidence type="ECO:0000256" key="2">
    <source>
        <dbReference type="ARBA" id="ARBA00022692"/>
    </source>
</evidence>
<protein>
    <recommendedName>
        <fullName evidence="7">Rhodopsin domain-containing protein</fullName>
    </recommendedName>
</protein>
<comment type="caution">
    <text evidence="8">The sequence shown here is derived from an EMBL/GenBank/DDBJ whole genome shotgun (WGS) entry which is preliminary data.</text>
</comment>
<evidence type="ECO:0000259" key="7">
    <source>
        <dbReference type="Pfam" id="PF20684"/>
    </source>
</evidence>
<dbReference type="Proteomes" id="UP001446871">
    <property type="component" value="Unassembled WGS sequence"/>
</dbReference>
<evidence type="ECO:0000256" key="4">
    <source>
        <dbReference type="ARBA" id="ARBA00023136"/>
    </source>
</evidence>
<keyword evidence="3 6" id="KW-1133">Transmembrane helix</keyword>
<dbReference type="Pfam" id="PF20684">
    <property type="entry name" value="Fung_rhodopsin"/>
    <property type="match status" value="1"/>
</dbReference>
<name>A0ABR1U612_9PEZI</name>
<feature type="transmembrane region" description="Helical" evidence="6">
    <location>
        <begin position="95"/>
        <end position="123"/>
    </location>
</feature>
<feature type="domain" description="Rhodopsin" evidence="7">
    <location>
        <begin position="37"/>
        <end position="278"/>
    </location>
</feature>
<sequence length="370" mass="40171">MLLHTSSTDQVTHIRDTHTLVSIWSLTGVASVFALGRFYVRGYRAGKLRIDDYFIMLTMSCIITSCSLSTKAVDYGLGRHVETVSREDRIAVVKWIYLASCPGVMSLAIPKLAVIALLIRLLVPGKAHHWFLWAIGATVNIFFFSVVVIFLRTLAAKCPPFEVSGIPPNCVPVATQVKYCLFAGYSAASAFVDLYLAVYPSIVLYGLQMPLRRKAAFSVALGLGVFSGAAAIYKTTHIPALASPDFIYANAGLLKWTVVESSSIVIASSIPVLQPLMQEAFGFSILGRRLKKLKRSYDGVVDFCGKKMATAIQRRIGEANNLDDLSETMEDVEAGNGGHQDDGSTVLHECVPPSTQVVGRKTSTAVVEGK</sequence>
<keyword evidence="2 6" id="KW-0812">Transmembrane</keyword>
<feature type="transmembrane region" description="Helical" evidence="6">
    <location>
        <begin position="215"/>
        <end position="233"/>
    </location>
</feature>
<evidence type="ECO:0000313" key="8">
    <source>
        <dbReference type="EMBL" id="KAK8054339.1"/>
    </source>
</evidence>
<dbReference type="PANTHER" id="PTHR33048">
    <property type="entry name" value="PTH11-LIKE INTEGRAL MEMBRANE PROTEIN (AFU_ORTHOLOGUE AFUA_5G11245)"/>
    <property type="match status" value="1"/>
</dbReference>
<evidence type="ECO:0000256" key="1">
    <source>
        <dbReference type="ARBA" id="ARBA00004141"/>
    </source>
</evidence>
<dbReference type="PANTHER" id="PTHR33048:SF155">
    <property type="entry name" value="INTEGRAL MEMBRANE PROTEIN"/>
    <property type="match status" value="1"/>
</dbReference>
<organism evidence="8 9">
    <name type="scientific">Apiospora saccharicola</name>
    <dbReference type="NCBI Taxonomy" id="335842"/>
    <lineage>
        <taxon>Eukaryota</taxon>
        <taxon>Fungi</taxon>
        <taxon>Dikarya</taxon>
        <taxon>Ascomycota</taxon>
        <taxon>Pezizomycotina</taxon>
        <taxon>Sordariomycetes</taxon>
        <taxon>Xylariomycetidae</taxon>
        <taxon>Amphisphaeriales</taxon>
        <taxon>Apiosporaceae</taxon>
        <taxon>Apiospora</taxon>
    </lineage>
</organism>
<dbReference type="InterPro" id="IPR052337">
    <property type="entry name" value="SAT4-like"/>
</dbReference>
<accession>A0ABR1U612</accession>
<evidence type="ECO:0000256" key="3">
    <source>
        <dbReference type="ARBA" id="ARBA00022989"/>
    </source>
</evidence>
<evidence type="ECO:0000256" key="6">
    <source>
        <dbReference type="SAM" id="Phobius"/>
    </source>
</evidence>
<reference evidence="8 9" key="1">
    <citation type="submission" date="2023-01" db="EMBL/GenBank/DDBJ databases">
        <title>Analysis of 21 Apiospora genomes using comparative genomics revels a genus with tremendous synthesis potential of carbohydrate active enzymes and secondary metabolites.</title>
        <authorList>
            <person name="Sorensen T."/>
        </authorList>
    </citation>
    <scope>NUCLEOTIDE SEQUENCE [LARGE SCALE GENOMIC DNA]</scope>
    <source>
        <strain evidence="8 9">CBS 83171</strain>
    </source>
</reference>
<feature type="transmembrane region" description="Helical" evidence="6">
    <location>
        <begin position="130"/>
        <end position="151"/>
    </location>
</feature>
<feature type="transmembrane region" description="Helical" evidence="6">
    <location>
        <begin position="182"/>
        <end position="203"/>
    </location>
</feature>
<feature type="transmembrane region" description="Helical" evidence="6">
    <location>
        <begin position="20"/>
        <end position="40"/>
    </location>
</feature>
<evidence type="ECO:0000256" key="5">
    <source>
        <dbReference type="ARBA" id="ARBA00038359"/>
    </source>
</evidence>
<comment type="subcellular location">
    <subcellularLocation>
        <location evidence="1">Membrane</location>
        <topology evidence="1">Multi-pass membrane protein</topology>
    </subcellularLocation>
</comment>